<dbReference type="EC" id="3.6.3.4" evidence="2"/>
<dbReference type="Gene3D" id="1.10.620.20">
    <property type="entry name" value="Ribonucleotide Reductase, subunit A"/>
    <property type="match status" value="1"/>
</dbReference>
<dbReference type="Proteomes" id="UP000048926">
    <property type="component" value="Unassembled WGS sequence"/>
</dbReference>
<evidence type="ECO:0000313" key="3">
    <source>
        <dbReference type="Proteomes" id="UP000048926"/>
    </source>
</evidence>
<name>A0A0M6YD59_9HYPH</name>
<sequence>MEALIYFLVWAGLILLMMRFGCGAHVMGKHAHKPVGGEADRDEEPIRWIPPATDVDPVCGKTVHTNTAKSSVHDGMVYYFCSRECREQFEVAPHLYTGSKIPKTPNKMENAHG</sequence>
<dbReference type="InterPro" id="IPR012348">
    <property type="entry name" value="RNR-like"/>
</dbReference>
<feature type="domain" description="TRASH" evidence="1">
    <location>
        <begin position="56"/>
        <end position="93"/>
    </location>
</feature>
<keyword evidence="3" id="KW-1185">Reference proteome</keyword>
<keyword evidence="2" id="KW-0378">Hydrolase</keyword>
<dbReference type="OrthoDB" id="9809270at2"/>
<gene>
    <name evidence="2" type="primary">actP_4</name>
    <name evidence="2" type="ORF">LAL4801_06106</name>
</gene>
<organism evidence="2 3">
    <name type="scientific">Roseibium aggregatum</name>
    <dbReference type="NCBI Taxonomy" id="187304"/>
    <lineage>
        <taxon>Bacteria</taxon>
        <taxon>Pseudomonadati</taxon>
        <taxon>Pseudomonadota</taxon>
        <taxon>Alphaproteobacteria</taxon>
        <taxon>Hyphomicrobiales</taxon>
        <taxon>Stappiaceae</taxon>
        <taxon>Roseibium</taxon>
    </lineage>
</organism>
<dbReference type="InterPro" id="IPR011017">
    <property type="entry name" value="TRASH_dom"/>
</dbReference>
<dbReference type="InterPro" id="IPR009078">
    <property type="entry name" value="Ferritin-like_SF"/>
</dbReference>
<dbReference type="GO" id="GO:0016491">
    <property type="term" value="F:oxidoreductase activity"/>
    <property type="evidence" value="ECO:0007669"/>
    <property type="project" value="InterPro"/>
</dbReference>
<accession>A0A0M6YD59</accession>
<dbReference type="AlphaFoldDB" id="A0A0M6YD59"/>
<proteinExistence type="predicted"/>
<evidence type="ECO:0000313" key="2">
    <source>
        <dbReference type="EMBL" id="CTQ47644.1"/>
    </source>
</evidence>
<dbReference type="Pfam" id="PF04945">
    <property type="entry name" value="YHS"/>
    <property type="match status" value="1"/>
</dbReference>
<dbReference type="SMART" id="SM00746">
    <property type="entry name" value="TRASH"/>
    <property type="match status" value="1"/>
</dbReference>
<dbReference type="EMBL" id="CXST01000011">
    <property type="protein sequence ID" value="CTQ47644.1"/>
    <property type="molecule type" value="Genomic_DNA"/>
</dbReference>
<dbReference type="GO" id="GO:0016787">
    <property type="term" value="F:hydrolase activity"/>
    <property type="evidence" value="ECO:0007669"/>
    <property type="project" value="UniProtKB-KW"/>
</dbReference>
<dbReference type="InterPro" id="IPR007029">
    <property type="entry name" value="YHS_dom"/>
</dbReference>
<protein>
    <submittedName>
        <fullName evidence="2">Copper-transporting P-type ATPase</fullName>
        <ecNumber evidence="2">3.6.3.4</ecNumber>
    </submittedName>
</protein>
<dbReference type="SUPFAM" id="SSF47240">
    <property type="entry name" value="Ferritin-like"/>
    <property type="match status" value="1"/>
</dbReference>
<evidence type="ECO:0000259" key="1">
    <source>
        <dbReference type="SMART" id="SM00746"/>
    </source>
</evidence>
<dbReference type="RefSeq" id="WP_055661651.1">
    <property type="nucleotide sequence ID" value="NZ_CXST01000011.1"/>
</dbReference>
<reference evidence="3" key="1">
    <citation type="submission" date="2015-07" db="EMBL/GenBank/DDBJ databases">
        <authorList>
            <person name="Rodrigo-Torres Lidia"/>
            <person name="Arahal R.David."/>
        </authorList>
    </citation>
    <scope>NUCLEOTIDE SEQUENCE [LARGE SCALE GENOMIC DNA]</scope>
    <source>
        <strain evidence="3">CECT 4801</strain>
    </source>
</reference>